<evidence type="ECO:0000256" key="8">
    <source>
        <dbReference type="RuleBase" id="RU000461"/>
    </source>
</evidence>
<dbReference type="Proteomes" id="UP001595923">
    <property type="component" value="Unassembled WGS sequence"/>
</dbReference>
<sequence length="155" mass="17135">MPRVPSHRPVRSAHRFRGTGGRGGRGGPGERPRPLPGRARRARPAPLRPRGRRGRGTTVDRGDLVRTSNDAADRDESVFADPEERRASRRPNLQLSFGHGVHACIGADLARTELRVAFPALFRCFPALRRATDPKDIEILSDRLTGGIDRLPVTR</sequence>
<dbReference type="InterPro" id="IPR001128">
    <property type="entry name" value="Cyt_P450"/>
</dbReference>
<dbReference type="InterPro" id="IPR036396">
    <property type="entry name" value="Cyt_P450_sf"/>
</dbReference>
<feature type="compositionally biased region" description="Basic and acidic residues" evidence="9">
    <location>
        <begin position="71"/>
        <end position="86"/>
    </location>
</feature>
<evidence type="ECO:0000256" key="5">
    <source>
        <dbReference type="ARBA" id="ARBA00023002"/>
    </source>
</evidence>
<dbReference type="InterPro" id="IPR002397">
    <property type="entry name" value="Cyt_P450_B"/>
</dbReference>
<proteinExistence type="inferred from homology"/>
<keyword evidence="3 8" id="KW-0349">Heme</keyword>
<name>A0ABV9DZF9_9ACTN</name>
<feature type="compositionally biased region" description="Gly residues" evidence="9">
    <location>
        <begin position="18"/>
        <end position="27"/>
    </location>
</feature>
<protein>
    <submittedName>
        <fullName evidence="10">Cytochrome P450</fullName>
    </submittedName>
</protein>
<keyword evidence="7 8" id="KW-0503">Monooxygenase</keyword>
<dbReference type="RefSeq" id="WP_378577054.1">
    <property type="nucleotide sequence ID" value="NZ_JBHSFQ010000021.1"/>
</dbReference>
<keyword evidence="4 8" id="KW-0479">Metal-binding</keyword>
<feature type="region of interest" description="Disordered" evidence="9">
    <location>
        <begin position="1"/>
        <end position="91"/>
    </location>
</feature>
<evidence type="ECO:0000256" key="2">
    <source>
        <dbReference type="ARBA" id="ARBA00010617"/>
    </source>
</evidence>
<evidence type="ECO:0000313" key="10">
    <source>
        <dbReference type="EMBL" id="MFC4564176.1"/>
    </source>
</evidence>
<dbReference type="Pfam" id="PF00067">
    <property type="entry name" value="p450"/>
    <property type="match status" value="1"/>
</dbReference>
<accession>A0ABV9DZF9</accession>
<feature type="compositionally biased region" description="Basic residues" evidence="9">
    <location>
        <begin position="38"/>
        <end position="55"/>
    </location>
</feature>
<evidence type="ECO:0000256" key="6">
    <source>
        <dbReference type="ARBA" id="ARBA00023004"/>
    </source>
</evidence>
<evidence type="ECO:0000313" key="11">
    <source>
        <dbReference type="Proteomes" id="UP001595923"/>
    </source>
</evidence>
<keyword evidence="5 8" id="KW-0560">Oxidoreductase</keyword>
<comment type="caution">
    <text evidence="10">The sequence shown here is derived from an EMBL/GenBank/DDBJ whole genome shotgun (WGS) entry which is preliminary data.</text>
</comment>
<dbReference type="PANTHER" id="PTHR46696:SF5">
    <property type="entry name" value="CYTOCHROME P450 BJ-1"/>
    <property type="match status" value="1"/>
</dbReference>
<evidence type="ECO:0000256" key="9">
    <source>
        <dbReference type="SAM" id="MobiDB-lite"/>
    </source>
</evidence>
<dbReference type="PROSITE" id="PS00086">
    <property type="entry name" value="CYTOCHROME_P450"/>
    <property type="match status" value="1"/>
</dbReference>
<evidence type="ECO:0000256" key="4">
    <source>
        <dbReference type="ARBA" id="ARBA00022723"/>
    </source>
</evidence>
<keyword evidence="6 8" id="KW-0408">Iron</keyword>
<evidence type="ECO:0000256" key="1">
    <source>
        <dbReference type="ARBA" id="ARBA00001971"/>
    </source>
</evidence>
<evidence type="ECO:0000256" key="3">
    <source>
        <dbReference type="ARBA" id="ARBA00022617"/>
    </source>
</evidence>
<organism evidence="10 11">
    <name type="scientific">Nocardiopsis mangrovi</name>
    <dbReference type="NCBI Taxonomy" id="1179818"/>
    <lineage>
        <taxon>Bacteria</taxon>
        <taxon>Bacillati</taxon>
        <taxon>Actinomycetota</taxon>
        <taxon>Actinomycetes</taxon>
        <taxon>Streptosporangiales</taxon>
        <taxon>Nocardiopsidaceae</taxon>
        <taxon>Nocardiopsis</taxon>
    </lineage>
</organism>
<dbReference type="Gene3D" id="1.10.630.10">
    <property type="entry name" value="Cytochrome P450"/>
    <property type="match status" value="1"/>
</dbReference>
<reference evidence="11" key="1">
    <citation type="journal article" date="2019" name="Int. J. Syst. Evol. Microbiol.">
        <title>The Global Catalogue of Microorganisms (GCM) 10K type strain sequencing project: providing services to taxonomists for standard genome sequencing and annotation.</title>
        <authorList>
            <consortium name="The Broad Institute Genomics Platform"/>
            <consortium name="The Broad Institute Genome Sequencing Center for Infectious Disease"/>
            <person name="Wu L."/>
            <person name="Ma J."/>
        </authorList>
    </citation>
    <scope>NUCLEOTIDE SEQUENCE [LARGE SCALE GENOMIC DNA]</scope>
    <source>
        <strain evidence="11">XZYJ18</strain>
    </source>
</reference>
<comment type="similarity">
    <text evidence="2 8">Belongs to the cytochrome P450 family.</text>
</comment>
<dbReference type="SUPFAM" id="SSF48264">
    <property type="entry name" value="Cytochrome P450"/>
    <property type="match status" value="1"/>
</dbReference>
<comment type="cofactor">
    <cofactor evidence="1">
        <name>heme</name>
        <dbReference type="ChEBI" id="CHEBI:30413"/>
    </cofactor>
</comment>
<dbReference type="InterPro" id="IPR017972">
    <property type="entry name" value="Cyt_P450_CS"/>
</dbReference>
<gene>
    <name evidence="10" type="ORF">ACFO4E_20135</name>
</gene>
<feature type="compositionally biased region" description="Basic residues" evidence="9">
    <location>
        <begin position="1"/>
        <end position="17"/>
    </location>
</feature>
<keyword evidence="11" id="KW-1185">Reference proteome</keyword>
<evidence type="ECO:0000256" key="7">
    <source>
        <dbReference type="ARBA" id="ARBA00023033"/>
    </source>
</evidence>
<dbReference type="PANTHER" id="PTHR46696">
    <property type="entry name" value="P450, PUTATIVE (EUROFUNG)-RELATED"/>
    <property type="match status" value="1"/>
</dbReference>
<dbReference type="PRINTS" id="PR00359">
    <property type="entry name" value="BP450"/>
</dbReference>
<dbReference type="EMBL" id="JBHSFQ010000021">
    <property type="protein sequence ID" value="MFC4564176.1"/>
    <property type="molecule type" value="Genomic_DNA"/>
</dbReference>